<keyword evidence="1" id="KW-0804">Transcription</keyword>
<accession>A0A165QV14</accession>
<comment type="subcellular location">
    <subcellularLocation>
        <location evidence="1">Nucleus</location>
    </subcellularLocation>
</comment>
<dbReference type="Gene3D" id="2.40.320.10">
    <property type="entry name" value="Hypothetical Protein Pfu-838710-001"/>
    <property type="match status" value="1"/>
</dbReference>
<keyword evidence="1" id="KW-0010">Activator</keyword>
<keyword evidence="1" id="KW-0805">Transcription regulation</keyword>
<dbReference type="GO" id="GO:0006357">
    <property type="term" value="P:regulation of transcription by RNA polymerase II"/>
    <property type="evidence" value="ECO:0007669"/>
    <property type="project" value="InterPro"/>
</dbReference>
<dbReference type="Pfam" id="PF09637">
    <property type="entry name" value="Med18"/>
    <property type="match status" value="1"/>
</dbReference>
<name>A0A165QV14_EXIGL</name>
<dbReference type="GO" id="GO:0016592">
    <property type="term" value="C:mediator complex"/>
    <property type="evidence" value="ECO:0007669"/>
    <property type="project" value="InterPro"/>
</dbReference>
<dbReference type="GO" id="GO:0003712">
    <property type="term" value="F:transcription coregulator activity"/>
    <property type="evidence" value="ECO:0007669"/>
    <property type="project" value="InterPro"/>
</dbReference>
<dbReference type="AlphaFoldDB" id="A0A165QV14"/>
<keyword evidence="3" id="KW-1185">Reference proteome</keyword>
<dbReference type="InParanoid" id="A0A165QV14"/>
<evidence type="ECO:0000313" key="2">
    <source>
        <dbReference type="EMBL" id="KZW04112.1"/>
    </source>
</evidence>
<gene>
    <name evidence="1" type="primary">MED18</name>
    <name evidence="2" type="ORF">EXIGLDRAFT_828035</name>
</gene>
<dbReference type="EMBL" id="KV425882">
    <property type="protein sequence ID" value="KZW04112.1"/>
    <property type="molecule type" value="Genomic_DNA"/>
</dbReference>
<comment type="function">
    <text evidence="1">Component of the Mediator complex, a coactivator involved in the regulated transcription of nearly all RNA polymerase II-dependent genes. Mediator functions as a bridge to convey information from gene-specific regulatory proteins to the basal RNA polymerase II transcription machinery. Mediator is recruited to promoters by direct interactions with regulatory proteins and serves as a scaffold for the assembly of a functional preinitiation complex with RNA polymerase II and the general transcription factors.</text>
</comment>
<protein>
    <recommendedName>
        <fullName evidence="1">Mediator of RNA polymerase II transcription subunit 18</fullName>
    </recommendedName>
    <alternativeName>
        <fullName evidence="1">Mediator complex subunit 18</fullName>
    </alternativeName>
</protein>
<organism evidence="2 3">
    <name type="scientific">Exidia glandulosa HHB12029</name>
    <dbReference type="NCBI Taxonomy" id="1314781"/>
    <lineage>
        <taxon>Eukaryota</taxon>
        <taxon>Fungi</taxon>
        <taxon>Dikarya</taxon>
        <taxon>Basidiomycota</taxon>
        <taxon>Agaricomycotina</taxon>
        <taxon>Agaricomycetes</taxon>
        <taxon>Auriculariales</taxon>
        <taxon>Exidiaceae</taxon>
        <taxon>Exidia</taxon>
    </lineage>
</organism>
<keyword evidence="1" id="KW-0539">Nucleus</keyword>
<dbReference type="OrthoDB" id="10018982at2759"/>
<evidence type="ECO:0000256" key="1">
    <source>
        <dbReference type="RuleBase" id="RU364150"/>
    </source>
</evidence>
<reference evidence="2 3" key="1">
    <citation type="journal article" date="2016" name="Mol. Biol. Evol.">
        <title>Comparative Genomics of Early-Diverging Mushroom-Forming Fungi Provides Insights into the Origins of Lignocellulose Decay Capabilities.</title>
        <authorList>
            <person name="Nagy L.G."/>
            <person name="Riley R."/>
            <person name="Tritt A."/>
            <person name="Adam C."/>
            <person name="Daum C."/>
            <person name="Floudas D."/>
            <person name="Sun H."/>
            <person name="Yadav J.S."/>
            <person name="Pangilinan J."/>
            <person name="Larsson K.H."/>
            <person name="Matsuura K."/>
            <person name="Barry K."/>
            <person name="Labutti K."/>
            <person name="Kuo R."/>
            <person name="Ohm R.A."/>
            <person name="Bhattacharya S.S."/>
            <person name="Shirouzu T."/>
            <person name="Yoshinaga Y."/>
            <person name="Martin F.M."/>
            <person name="Grigoriev I.V."/>
            <person name="Hibbett D.S."/>
        </authorList>
    </citation>
    <scope>NUCLEOTIDE SEQUENCE [LARGE SCALE GENOMIC DNA]</scope>
    <source>
        <strain evidence="2 3">HHB12029</strain>
    </source>
</reference>
<dbReference type="Proteomes" id="UP000077266">
    <property type="component" value="Unassembled WGS sequence"/>
</dbReference>
<sequence>MSNIVQVVTGAPANVPNQPGTQQVQTQYEVILFGEFVNEKGRLDAILNRLSLVSDGGATRIQFAEWHFEPHQRVEGADPVALMARREKGATSWVLHSHLKPESTRVHPDATVRAATYCTIEGHALDFVSALGFRLRFKLHKRGYVFRRGPLTITMLQLDQIDTKTRKNVAPHASAPWQVECRAYTKDVPLQQAIDAVLELQLIVKGWLDLARQE</sequence>
<dbReference type="InterPro" id="IPR019095">
    <property type="entry name" value="Mediator_Med18"/>
</dbReference>
<comment type="subunit">
    <text evidence="1">Component of the Mediator complex.</text>
</comment>
<evidence type="ECO:0000313" key="3">
    <source>
        <dbReference type="Proteomes" id="UP000077266"/>
    </source>
</evidence>
<comment type="similarity">
    <text evidence="1">Belongs to the Mediator complex subunit 18 family.</text>
</comment>
<proteinExistence type="inferred from homology"/>